<keyword evidence="3" id="KW-1185">Reference proteome</keyword>
<dbReference type="PANTHER" id="PTHR36868">
    <property type="entry name" value="NUTRITIONALLY-REGULATED ADIPOSE AND CARDIAC ENRICHED PROTEIN HOMOLOG"/>
    <property type="match status" value="1"/>
</dbReference>
<dbReference type="InterPro" id="IPR028114">
    <property type="entry name" value="DUF4658"/>
</dbReference>
<sequence length="159" mass="17540">MRTAGRALGPDSRPEARQPTRKDEEAAPSSTPPRPGREGDRTPPSILRRSGPERRSRGAEPRKTSRHVRFQEPLEVAVHCKNGSRRAGPGPAPSRPRPRGGSLLLRLCACVLLALVLGLCCGRAEQVALAFEDLRARLLMLALRLRHTAVTCWHRLLQL</sequence>
<dbReference type="Pfam" id="PF15555">
    <property type="entry name" value="DUF4658"/>
    <property type="match status" value="1"/>
</dbReference>
<protein>
    <submittedName>
        <fullName evidence="2">NRAC protein</fullName>
    </submittedName>
</protein>
<reference evidence="2 3" key="1">
    <citation type="submission" date="2019-11" db="EMBL/GenBank/DDBJ databases">
        <authorList>
            <person name="Yang C."/>
            <person name="Li F."/>
        </authorList>
    </citation>
    <scope>NUCLEOTIDE SEQUENCE [LARGE SCALE GENOMIC DNA]</scope>
    <source>
        <strain evidence="2">KB4526</strain>
        <tissue evidence="2">Muscle</tissue>
    </source>
</reference>
<feature type="compositionally biased region" description="Basic and acidic residues" evidence="1">
    <location>
        <begin position="50"/>
        <end position="63"/>
    </location>
</feature>
<accession>A0A6G1AHM5</accession>
<comment type="caution">
    <text evidence="2">The sequence shown here is derived from an EMBL/GenBank/DDBJ whole genome shotgun (WGS) entry which is preliminary data.</text>
</comment>
<evidence type="ECO:0000313" key="3">
    <source>
        <dbReference type="Proteomes" id="UP000475037"/>
    </source>
</evidence>
<proteinExistence type="predicted"/>
<evidence type="ECO:0000256" key="1">
    <source>
        <dbReference type="SAM" id="MobiDB-lite"/>
    </source>
</evidence>
<name>A0A6G1AHM5_CROCR</name>
<dbReference type="AlphaFoldDB" id="A0A6G1AHM5"/>
<dbReference type="PANTHER" id="PTHR36868:SF1">
    <property type="entry name" value="NUTRITIONALLY-REGULATED ADIPOSE AND CARDIAC ENRICHED PROTEIN HOMOLOG"/>
    <property type="match status" value="1"/>
</dbReference>
<dbReference type="Proteomes" id="UP000475037">
    <property type="component" value="Unassembled WGS sequence"/>
</dbReference>
<feature type="non-terminal residue" evidence="2">
    <location>
        <position position="159"/>
    </location>
</feature>
<evidence type="ECO:0000313" key="2">
    <source>
        <dbReference type="EMBL" id="KAF0875325.1"/>
    </source>
</evidence>
<feature type="non-terminal residue" evidence="2">
    <location>
        <position position="1"/>
    </location>
</feature>
<feature type="region of interest" description="Disordered" evidence="1">
    <location>
        <begin position="79"/>
        <end position="98"/>
    </location>
</feature>
<dbReference type="GO" id="GO:0005886">
    <property type="term" value="C:plasma membrane"/>
    <property type="evidence" value="ECO:0007669"/>
    <property type="project" value="TreeGrafter"/>
</dbReference>
<dbReference type="EMBL" id="VOAJ01005261">
    <property type="protein sequence ID" value="KAF0875325.1"/>
    <property type="molecule type" value="Genomic_DNA"/>
</dbReference>
<feature type="region of interest" description="Disordered" evidence="1">
    <location>
        <begin position="1"/>
        <end position="73"/>
    </location>
</feature>
<gene>
    <name evidence="2" type="primary">Nrac</name>
    <name evidence="2" type="ORF">FOF47_R12624</name>
</gene>
<feature type="compositionally biased region" description="Basic and acidic residues" evidence="1">
    <location>
        <begin position="12"/>
        <end position="25"/>
    </location>
</feature>
<organism evidence="2 3">
    <name type="scientific">Crocuta crocuta</name>
    <name type="common">Spotted hyena</name>
    <dbReference type="NCBI Taxonomy" id="9678"/>
    <lineage>
        <taxon>Eukaryota</taxon>
        <taxon>Metazoa</taxon>
        <taxon>Chordata</taxon>
        <taxon>Craniata</taxon>
        <taxon>Vertebrata</taxon>
        <taxon>Euteleostomi</taxon>
        <taxon>Mammalia</taxon>
        <taxon>Eutheria</taxon>
        <taxon>Laurasiatheria</taxon>
        <taxon>Carnivora</taxon>
        <taxon>Feliformia</taxon>
        <taxon>Hyaenidae</taxon>
        <taxon>Crocuta</taxon>
    </lineage>
</organism>